<dbReference type="SUPFAM" id="SSF51126">
    <property type="entry name" value="Pectin lyase-like"/>
    <property type="match status" value="1"/>
</dbReference>
<gene>
    <name evidence="5" type="ORF">ZIOFF_005042</name>
</gene>
<dbReference type="GO" id="GO:0030599">
    <property type="term" value="F:pectinesterase activity"/>
    <property type="evidence" value="ECO:0007669"/>
    <property type="project" value="InterPro"/>
</dbReference>
<dbReference type="InterPro" id="IPR000070">
    <property type="entry name" value="Pectinesterase_cat"/>
</dbReference>
<dbReference type="InterPro" id="IPR011050">
    <property type="entry name" value="Pectin_lyase_fold/virulence"/>
</dbReference>
<dbReference type="Pfam" id="PF01095">
    <property type="entry name" value="Pectinesterase"/>
    <property type="match status" value="1"/>
</dbReference>
<sequence>MGDRMRNLTVENLAGLSKHQVVALRVSADLSAFYRCNFVGYQGTLYAHLLHQFFGNCDVYDIVDFIFGNTAVVLQNCNLYAPPAPRHNKLLISP</sequence>
<protein>
    <recommendedName>
        <fullName evidence="4">Pectinesterase catalytic domain-containing protein</fullName>
    </recommendedName>
</protein>
<keyword evidence="3" id="KW-0063">Aspartyl esterase</keyword>
<evidence type="ECO:0000256" key="3">
    <source>
        <dbReference type="ARBA" id="ARBA00023085"/>
    </source>
</evidence>
<dbReference type="GO" id="GO:0045490">
    <property type="term" value="P:pectin catabolic process"/>
    <property type="evidence" value="ECO:0007669"/>
    <property type="project" value="UniProtKB-UniPathway"/>
</dbReference>
<dbReference type="InterPro" id="IPR012334">
    <property type="entry name" value="Pectin_lyas_fold"/>
</dbReference>
<dbReference type="Gene3D" id="2.160.20.10">
    <property type="entry name" value="Single-stranded right-handed beta-helix, Pectin lyase-like"/>
    <property type="match status" value="1"/>
</dbReference>
<dbReference type="UniPathway" id="UPA00545">
    <property type="reaction ID" value="UER00823"/>
</dbReference>
<evidence type="ECO:0000313" key="5">
    <source>
        <dbReference type="EMBL" id="KAG6531252.1"/>
    </source>
</evidence>
<dbReference type="GO" id="GO:0042545">
    <property type="term" value="P:cell wall modification"/>
    <property type="evidence" value="ECO:0007669"/>
    <property type="project" value="InterPro"/>
</dbReference>
<dbReference type="PANTHER" id="PTHR31707">
    <property type="entry name" value="PECTINESTERASE"/>
    <property type="match status" value="1"/>
</dbReference>
<evidence type="ECO:0000256" key="2">
    <source>
        <dbReference type="ARBA" id="ARBA00022801"/>
    </source>
</evidence>
<evidence type="ECO:0000259" key="4">
    <source>
        <dbReference type="Pfam" id="PF01095"/>
    </source>
</evidence>
<organism evidence="5 6">
    <name type="scientific">Zingiber officinale</name>
    <name type="common">Ginger</name>
    <name type="synonym">Amomum zingiber</name>
    <dbReference type="NCBI Taxonomy" id="94328"/>
    <lineage>
        <taxon>Eukaryota</taxon>
        <taxon>Viridiplantae</taxon>
        <taxon>Streptophyta</taxon>
        <taxon>Embryophyta</taxon>
        <taxon>Tracheophyta</taxon>
        <taxon>Spermatophyta</taxon>
        <taxon>Magnoliopsida</taxon>
        <taxon>Liliopsida</taxon>
        <taxon>Zingiberales</taxon>
        <taxon>Zingiberaceae</taxon>
        <taxon>Zingiber</taxon>
    </lineage>
</organism>
<evidence type="ECO:0000313" key="6">
    <source>
        <dbReference type="Proteomes" id="UP000734854"/>
    </source>
</evidence>
<dbReference type="AlphaFoldDB" id="A0A8J5LUM5"/>
<keyword evidence="2" id="KW-0378">Hydrolase</keyword>
<comment type="caution">
    <text evidence="5">The sequence shown here is derived from an EMBL/GenBank/DDBJ whole genome shotgun (WGS) entry which is preliminary data.</text>
</comment>
<proteinExistence type="predicted"/>
<reference evidence="5 6" key="1">
    <citation type="submission" date="2020-08" db="EMBL/GenBank/DDBJ databases">
        <title>Plant Genome Project.</title>
        <authorList>
            <person name="Zhang R.-G."/>
        </authorList>
    </citation>
    <scope>NUCLEOTIDE SEQUENCE [LARGE SCALE GENOMIC DNA]</scope>
    <source>
        <tissue evidence="5">Rhizome</tissue>
    </source>
</reference>
<accession>A0A8J5LUM5</accession>
<name>A0A8J5LUM5_ZINOF</name>
<feature type="domain" description="Pectinesterase catalytic" evidence="4">
    <location>
        <begin position="5"/>
        <end position="84"/>
    </location>
</feature>
<keyword evidence="6" id="KW-1185">Reference proteome</keyword>
<dbReference type="Proteomes" id="UP000734854">
    <property type="component" value="Unassembled WGS sequence"/>
</dbReference>
<comment type="pathway">
    <text evidence="1">Glycan metabolism; pectin degradation; 2-dehydro-3-deoxy-D-gluconate from pectin: step 1/5.</text>
</comment>
<evidence type="ECO:0000256" key="1">
    <source>
        <dbReference type="ARBA" id="ARBA00005184"/>
    </source>
</evidence>
<dbReference type="EMBL" id="JACMSC010000002">
    <property type="protein sequence ID" value="KAG6531252.1"/>
    <property type="molecule type" value="Genomic_DNA"/>
</dbReference>